<keyword evidence="1 7" id="KW-0831">Ubiquinone biosynthesis</keyword>
<dbReference type="PANTHER" id="PTHR12922">
    <property type="entry name" value="UBIQUINONE BIOSYNTHESIS PROTEIN"/>
    <property type="match status" value="1"/>
</dbReference>
<feature type="binding site" evidence="7">
    <location>
        <position position="176"/>
    </location>
    <ligand>
        <name>Zn(2+)</name>
        <dbReference type="ChEBI" id="CHEBI:29105"/>
    </ligand>
</feature>
<feature type="binding site" evidence="7">
    <location>
        <position position="179"/>
    </location>
    <ligand>
        <name>Zn(2+)</name>
        <dbReference type="ChEBI" id="CHEBI:29105"/>
    </ligand>
</feature>
<dbReference type="PANTHER" id="PTHR12922:SF7">
    <property type="entry name" value="UBIQUINONE BIOSYNTHESIS PROTEIN COQ4 HOMOLOG, MITOCHONDRIAL"/>
    <property type="match status" value="1"/>
</dbReference>
<keyword evidence="2 7" id="KW-0999">Mitochondrion inner membrane</keyword>
<dbReference type="GO" id="GO:0031314">
    <property type="term" value="C:extrinsic component of mitochondrial inner membrane"/>
    <property type="evidence" value="ECO:0007669"/>
    <property type="project" value="UniProtKB-UniRule"/>
</dbReference>
<evidence type="ECO:0000256" key="2">
    <source>
        <dbReference type="ARBA" id="ARBA00022792"/>
    </source>
</evidence>
<keyword evidence="5 7" id="KW-0456">Lyase</keyword>
<dbReference type="AlphaFoldDB" id="A0A4P9W3J6"/>
<keyword evidence="7" id="KW-0862">Zinc</keyword>
<evidence type="ECO:0000256" key="1">
    <source>
        <dbReference type="ARBA" id="ARBA00022688"/>
    </source>
</evidence>
<dbReference type="Pfam" id="PF05019">
    <property type="entry name" value="Coq4"/>
    <property type="match status" value="1"/>
</dbReference>
<dbReference type="InterPro" id="IPR027540">
    <property type="entry name" value="Coq4_euk"/>
</dbReference>
<dbReference type="Proteomes" id="UP000269721">
    <property type="component" value="Unassembled WGS sequence"/>
</dbReference>
<reference evidence="9" key="1">
    <citation type="journal article" date="2018" name="Nat. Microbiol.">
        <title>Leveraging single-cell genomics to expand the fungal tree of life.</title>
        <authorList>
            <person name="Ahrendt S.R."/>
            <person name="Quandt C.A."/>
            <person name="Ciobanu D."/>
            <person name="Clum A."/>
            <person name="Salamov A."/>
            <person name="Andreopoulos B."/>
            <person name="Cheng J.F."/>
            <person name="Woyke T."/>
            <person name="Pelin A."/>
            <person name="Henrissat B."/>
            <person name="Reynolds N.K."/>
            <person name="Benny G.L."/>
            <person name="Smith M.E."/>
            <person name="James T.Y."/>
            <person name="Grigoriev I.V."/>
        </authorList>
    </citation>
    <scope>NUCLEOTIDE SEQUENCE [LARGE SCALE GENOMIC DNA]</scope>
</reference>
<keyword evidence="9" id="KW-1185">Reference proteome</keyword>
<dbReference type="GO" id="GO:0008270">
    <property type="term" value="F:zinc ion binding"/>
    <property type="evidence" value="ECO:0007669"/>
    <property type="project" value="UniProtKB-UniRule"/>
</dbReference>
<evidence type="ECO:0000256" key="7">
    <source>
        <dbReference type="HAMAP-Rule" id="MF_03111"/>
    </source>
</evidence>
<protein>
    <recommendedName>
        <fullName evidence="6">4-hydroxy-3-methoxy-5-polyprenylbenzoate decarboxylase</fullName>
    </recommendedName>
</protein>
<comment type="cofactor">
    <cofactor evidence="7">
        <name>Zn(2+)</name>
        <dbReference type="ChEBI" id="CHEBI:29105"/>
    </cofactor>
</comment>
<keyword evidence="7" id="KW-0479">Metal-binding</keyword>
<dbReference type="UniPathway" id="UPA00232"/>
<dbReference type="InterPro" id="IPR007715">
    <property type="entry name" value="Coq4"/>
</dbReference>
<dbReference type="OrthoDB" id="4249at2759"/>
<evidence type="ECO:0000256" key="6">
    <source>
        <dbReference type="ARBA" id="ARBA00081568"/>
    </source>
</evidence>
<proteinExistence type="inferred from homology"/>
<evidence type="ECO:0000256" key="5">
    <source>
        <dbReference type="ARBA" id="ARBA00023239"/>
    </source>
</evidence>
<feature type="binding site" evidence="7">
    <location>
        <position position="175"/>
    </location>
    <ligand>
        <name>Zn(2+)</name>
        <dbReference type="ChEBI" id="CHEBI:29105"/>
    </ligand>
</feature>
<evidence type="ECO:0000256" key="3">
    <source>
        <dbReference type="ARBA" id="ARBA00023128"/>
    </source>
</evidence>
<feature type="binding site" evidence="7">
    <location>
        <position position="191"/>
    </location>
    <ligand>
        <name>Zn(2+)</name>
        <dbReference type="ChEBI" id="CHEBI:29105"/>
    </ligand>
</feature>
<dbReference type="EMBL" id="KZ997835">
    <property type="protein sequence ID" value="RKO86889.1"/>
    <property type="molecule type" value="Genomic_DNA"/>
</dbReference>
<dbReference type="HAMAP" id="MF_03111">
    <property type="entry name" value="Coq4"/>
    <property type="match status" value="1"/>
</dbReference>
<keyword evidence="3 7" id="KW-0496">Mitochondrion</keyword>
<dbReference type="GO" id="GO:0120539">
    <property type="term" value="F:4-hydroxy-3-methoxy-5-polyprenylbenzoate decarboxylase activity"/>
    <property type="evidence" value="ECO:0007669"/>
    <property type="project" value="UniProtKB-EC"/>
</dbReference>
<organism evidence="8 9">
    <name type="scientific">Blyttiomyces helicus</name>
    <dbReference type="NCBI Taxonomy" id="388810"/>
    <lineage>
        <taxon>Eukaryota</taxon>
        <taxon>Fungi</taxon>
        <taxon>Fungi incertae sedis</taxon>
        <taxon>Chytridiomycota</taxon>
        <taxon>Chytridiomycota incertae sedis</taxon>
        <taxon>Chytridiomycetes</taxon>
        <taxon>Chytridiomycetes incertae sedis</taxon>
        <taxon>Blyttiomyces</taxon>
    </lineage>
</organism>
<comment type="subunit">
    <text evidence="7">Component of a multi-subunit COQ enzyme complex, composed of at least COQ3, COQ4, COQ5, COQ6, COQ7 and COQ9.</text>
</comment>
<sequence length="278" mass="31411">MSPSPPQSVVRSLLRARPPTIPLSRSLQTARPRRAALAAPLLDLPHEQPPPHTPRLRLLERAAIAFSSAFGALRDPMRQDLVAALGETTGPPTLIRMRDRMLEHPTGRRILRERPLINSSTVDLAALRRLEDGMFGREYVRFLDAEGVSPDTRTEVKYISDPELAYVMQRYRESHDFFHTLTGIPTTVEAELALKWLELVQTGLPMTLLSSLVGPLRLTAVEREALLVHFAPWAVQCGRRAEFVMNIMYEDHFERRLDDVRREFGFFTCPAEAADAVA</sequence>
<keyword evidence="4 7" id="KW-0472">Membrane</keyword>
<comment type="function">
    <text evidence="7">Lyase that catalyzes the C1-decarboxylation of 4-hydroxy-3-methoxy-5-(all-trans-polyprenyl)benzoic acid into 2-methoxy-6-(all-trans-polyprenyl)phenol during ubiquinone biosynthesis.</text>
</comment>
<comment type="pathway">
    <text evidence="7">Cofactor biosynthesis; ubiquinone biosynthesis.</text>
</comment>
<comment type="subcellular location">
    <subcellularLocation>
        <location evidence="7">Mitochondrion inner membrane</location>
        <topology evidence="7">Peripheral membrane protein</topology>
        <orientation evidence="7">Matrix side</orientation>
    </subcellularLocation>
</comment>
<comment type="catalytic activity">
    <reaction evidence="7">
        <text>a 4-hydroxy-3-methoxy-5-(all-trans-polyprenyl)benzoate + H(+) = a 2-methoxy-6-(all-trans-polyprenyl)phenol + CO2</text>
        <dbReference type="Rhea" id="RHEA:81179"/>
        <dbReference type="Rhea" id="RHEA-COMP:9551"/>
        <dbReference type="Rhea" id="RHEA-COMP:10931"/>
        <dbReference type="ChEBI" id="CHEBI:15378"/>
        <dbReference type="ChEBI" id="CHEBI:16526"/>
        <dbReference type="ChEBI" id="CHEBI:62731"/>
        <dbReference type="ChEBI" id="CHEBI:84443"/>
        <dbReference type="EC" id="4.1.1.130"/>
    </reaction>
</comment>
<evidence type="ECO:0000256" key="4">
    <source>
        <dbReference type="ARBA" id="ARBA00023136"/>
    </source>
</evidence>
<accession>A0A4P9W3J6</accession>
<name>A0A4P9W3J6_9FUNG</name>
<evidence type="ECO:0000313" key="9">
    <source>
        <dbReference type="Proteomes" id="UP000269721"/>
    </source>
</evidence>
<evidence type="ECO:0000313" key="8">
    <source>
        <dbReference type="EMBL" id="RKO86889.1"/>
    </source>
</evidence>
<gene>
    <name evidence="7" type="primary">COQ4</name>
    <name evidence="8" type="ORF">BDK51DRAFT_24946</name>
</gene>
<comment type="similarity">
    <text evidence="7">Belongs to the COQ4 family.</text>
</comment>